<name>A0A0E4GDM0_9FIRM</name>
<sequence>MSTEQQIISNRQESHRRILLAITIIILLSNMAVLFIYFSGKGSAGLNLNSILIEMAINIAIILAAVIWLRKGPETVFNQYITILMVGAIILLFDCQLSGSREVFADFYLIIILSLLYSDLGVTIFSTLLVAVFHMIFVKTAGYVIPTEEMLVRYLNFIWAGIGAAVIAVISRGFMQTAIAKAHEAHEMTSSIKNVAENLAGESEFLAGASATLLTAAIRTGDSAEQVQAGIEGLAGSAKEEAERVERTTEIIREMTMALKVAGDRIQTVTNQSAQFKNIVNAGLKTMNQQQTIMERSKTAQDLASTAVSSLTEKSIAIANIVELITGIASQTNLLALNAAIEAARAGEAGRGFAVVAEEVRKLAEQSGQAATDIARMIVEVQQGIDSTVKQINMTAVMNNEETEAVNQTSQMFKQVESGAFSIDEAIQEVSAIVEEMLASTEQVIEEVEKMLGSSRHTSVTAQQITDLVDQQNRSISSVVEMVKQLEQATEQLEKMASGLRV</sequence>
<dbReference type="GO" id="GO:0016020">
    <property type="term" value="C:membrane"/>
    <property type="evidence" value="ECO:0007669"/>
    <property type="project" value="InterPro"/>
</dbReference>
<evidence type="ECO:0000313" key="5">
    <source>
        <dbReference type="EMBL" id="CFX51251.1"/>
    </source>
</evidence>
<evidence type="ECO:0000256" key="3">
    <source>
        <dbReference type="SAM" id="Phobius"/>
    </source>
</evidence>
<dbReference type="RefSeq" id="WP_046496868.1">
    <property type="nucleotide sequence ID" value="NZ_CGIH01000026.1"/>
</dbReference>
<feature type="transmembrane region" description="Helical" evidence="3">
    <location>
        <begin position="107"/>
        <end position="137"/>
    </location>
</feature>
<dbReference type="SMART" id="SM00283">
    <property type="entry name" value="MA"/>
    <property type="match status" value="1"/>
</dbReference>
<evidence type="ECO:0000313" key="6">
    <source>
        <dbReference type="Proteomes" id="UP000045545"/>
    </source>
</evidence>
<dbReference type="EMBL" id="CGIH01000026">
    <property type="protein sequence ID" value="CFX51251.1"/>
    <property type="molecule type" value="Genomic_DNA"/>
</dbReference>
<evidence type="ECO:0000256" key="2">
    <source>
        <dbReference type="PROSITE-ProRule" id="PRU00284"/>
    </source>
</evidence>
<dbReference type="SUPFAM" id="SSF58104">
    <property type="entry name" value="Methyl-accepting chemotaxis protein (MCP) signaling domain"/>
    <property type="match status" value="1"/>
</dbReference>
<gene>
    <name evidence="5" type="ORF">1356</name>
</gene>
<dbReference type="PANTHER" id="PTHR32089">
    <property type="entry name" value="METHYL-ACCEPTING CHEMOTAXIS PROTEIN MCPB"/>
    <property type="match status" value="1"/>
</dbReference>
<dbReference type="AlphaFoldDB" id="A0A0E4GDM0"/>
<dbReference type="InterPro" id="IPR004089">
    <property type="entry name" value="MCPsignal_dom"/>
</dbReference>
<reference evidence="5 6" key="1">
    <citation type="submission" date="2015-03" db="EMBL/GenBank/DDBJ databases">
        <authorList>
            <person name="Murphy D."/>
        </authorList>
    </citation>
    <scope>NUCLEOTIDE SEQUENCE [LARGE SCALE GENOMIC DNA]</scope>
    <source>
        <strain evidence="5 6">OL-4</strain>
    </source>
</reference>
<keyword evidence="3" id="KW-0472">Membrane</keyword>
<keyword evidence="3" id="KW-1133">Transmembrane helix</keyword>
<proteinExistence type="predicted"/>
<feature type="transmembrane region" description="Helical" evidence="3">
    <location>
        <begin position="76"/>
        <end position="95"/>
    </location>
</feature>
<keyword evidence="3" id="KW-0812">Transmembrane</keyword>
<evidence type="ECO:0000256" key="1">
    <source>
        <dbReference type="ARBA" id="ARBA00023224"/>
    </source>
</evidence>
<dbReference type="STRING" id="690567.1356"/>
<feature type="transmembrane region" description="Helical" evidence="3">
    <location>
        <begin position="18"/>
        <end position="39"/>
    </location>
</feature>
<feature type="transmembrane region" description="Helical" evidence="3">
    <location>
        <begin position="157"/>
        <end position="175"/>
    </location>
</feature>
<organism evidence="5 6">
    <name type="scientific">Syntrophomonas zehnderi OL-4</name>
    <dbReference type="NCBI Taxonomy" id="690567"/>
    <lineage>
        <taxon>Bacteria</taxon>
        <taxon>Bacillati</taxon>
        <taxon>Bacillota</taxon>
        <taxon>Clostridia</taxon>
        <taxon>Eubacteriales</taxon>
        <taxon>Syntrophomonadaceae</taxon>
        <taxon>Syntrophomonas</taxon>
    </lineage>
</organism>
<feature type="transmembrane region" description="Helical" evidence="3">
    <location>
        <begin position="51"/>
        <end position="70"/>
    </location>
</feature>
<dbReference type="GO" id="GO:0007165">
    <property type="term" value="P:signal transduction"/>
    <property type="evidence" value="ECO:0007669"/>
    <property type="project" value="UniProtKB-KW"/>
</dbReference>
<dbReference type="PROSITE" id="PS50111">
    <property type="entry name" value="CHEMOTAXIS_TRANSDUC_2"/>
    <property type="match status" value="1"/>
</dbReference>
<evidence type="ECO:0000259" key="4">
    <source>
        <dbReference type="PROSITE" id="PS50111"/>
    </source>
</evidence>
<accession>A0A0E4GDM0</accession>
<dbReference type="Gene3D" id="1.10.287.950">
    <property type="entry name" value="Methyl-accepting chemotaxis protein"/>
    <property type="match status" value="1"/>
</dbReference>
<keyword evidence="6" id="KW-1185">Reference proteome</keyword>
<dbReference type="Proteomes" id="UP000045545">
    <property type="component" value="Unassembled WGS sequence"/>
</dbReference>
<protein>
    <submittedName>
        <fullName evidence="5">Methyl-accepting chemotaxis protein (MCP) signalling domain</fullName>
    </submittedName>
</protein>
<dbReference type="Pfam" id="PF00015">
    <property type="entry name" value="MCPsignal"/>
    <property type="match status" value="1"/>
</dbReference>
<dbReference type="PANTHER" id="PTHR32089:SF112">
    <property type="entry name" value="LYSOZYME-LIKE PROTEIN-RELATED"/>
    <property type="match status" value="1"/>
</dbReference>
<keyword evidence="1 2" id="KW-0807">Transducer</keyword>
<feature type="domain" description="Methyl-accepting transducer" evidence="4">
    <location>
        <begin position="216"/>
        <end position="452"/>
    </location>
</feature>